<dbReference type="Proteomes" id="UP000077266">
    <property type="component" value="Unassembled WGS sequence"/>
</dbReference>
<protein>
    <recommendedName>
        <fullName evidence="4">Secreted protein</fullName>
    </recommendedName>
</protein>
<feature type="chain" id="PRO_5007855778" description="Secreted protein" evidence="1">
    <location>
        <begin position="27"/>
        <end position="71"/>
    </location>
</feature>
<sequence>MHAVFLAFLPLLDLDLSRLFCDYVAALRLCISNRSNDSRIPLSSLFNEKRLATLLDLTFCFPAPLHLRRPS</sequence>
<dbReference type="EMBL" id="KV426393">
    <property type="protein sequence ID" value="KZV81418.1"/>
    <property type="molecule type" value="Genomic_DNA"/>
</dbReference>
<keyword evidence="3" id="KW-1185">Reference proteome</keyword>
<accession>A0A165BXC0</accession>
<evidence type="ECO:0008006" key="4">
    <source>
        <dbReference type="Google" id="ProtNLM"/>
    </source>
</evidence>
<reference evidence="2 3" key="1">
    <citation type="journal article" date="2016" name="Mol. Biol. Evol.">
        <title>Comparative Genomics of Early-Diverging Mushroom-Forming Fungi Provides Insights into the Origins of Lignocellulose Decay Capabilities.</title>
        <authorList>
            <person name="Nagy L.G."/>
            <person name="Riley R."/>
            <person name="Tritt A."/>
            <person name="Adam C."/>
            <person name="Daum C."/>
            <person name="Floudas D."/>
            <person name="Sun H."/>
            <person name="Yadav J.S."/>
            <person name="Pangilinan J."/>
            <person name="Larsson K.H."/>
            <person name="Matsuura K."/>
            <person name="Barry K."/>
            <person name="Labutti K."/>
            <person name="Kuo R."/>
            <person name="Ohm R.A."/>
            <person name="Bhattacharya S.S."/>
            <person name="Shirouzu T."/>
            <person name="Yoshinaga Y."/>
            <person name="Martin F.M."/>
            <person name="Grigoriev I.V."/>
            <person name="Hibbett D.S."/>
        </authorList>
    </citation>
    <scope>NUCLEOTIDE SEQUENCE [LARGE SCALE GENOMIC DNA]</scope>
    <source>
        <strain evidence="2 3">HHB12029</strain>
    </source>
</reference>
<dbReference type="InParanoid" id="A0A165BXC0"/>
<evidence type="ECO:0000313" key="2">
    <source>
        <dbReference type="EMBL" id="KZV81418.1"/>
    </source>
</evidence>
<proteinExistence type="predicted"/>
<gene>
    <name evidence="2" type="ORF">EXIGLDRAFT_731348</name>
</gene>
<name>A0A165BXC0_EXIGL</name>
<keyword evidence="1" id="KW-0732">Signal</keyword>
<feature type="signal peptide" evidence="1">
    <location>
        <begin position="1"/>
        <end position="26"/>
    </location>
</feature>
<dbReference type="AlphaFoldDB" id="A0A165BXC0"/>
<evidence type="ECO:0000256" key="1">
    <source>
        <dbReference type="SAM" id="SignalP"/>
    </source>
</evidence>
<organism evidence="2 3">
    <name type="scientific">Exidia glandulosa HHB12029</name>
    <dbReference type="NCBI Taxonomy" id="1314781"/>
    <lineage>
        <taxon>Eukaryota</taxon>
        <taxon>Fungi</taxon>
        <taxon>Dikarya</taxon>
        <taxon>Basidiomycota</taxon>
        <taxon>Agaricomycotina</taxon>
        <taxon>Agaricomycetes</taxon>
        <taxon>Auriculariales</taxon>
        <taxon>Exidiaceae</taxon>
        <taxon>Exidia</taxon>
    </lineage>
</organism>
<evidence type="ECO:0000313" key="3">
    <source>
        <dbReference type="Proteomes" id="UP000077266"/>
    </source>
</evidence>